<evidence type="ECO:0000313" key="6">
    <source>
        <dbReference type="Proteomes" id="UP000700059"/>
    </source>
</evidence>
<dbReference type="PANTHER" id="PTHR37419:SF8">
    <property type="entry name" value="TOXIN YJJJ"/>
    <property type="match status" value="1"/>
</dbReference>
<comment type="similarity">
    <text evidence="1">Belongs to the HipA Ser/Thr kinase family.</text>
</comment>
<sequence length="321" mass="36911">MIQKRAKARELSKAEYLIGVSDYFRIGALRVKQNHQFVSASNDIPKLFFINELIESARLIEKGESRELDIQRLLHPSGSLGGARPKASILKDNELYIAKFQSLKDEDKQLVRLEKTLLDLAKICKIDVVEAKIFSKNNAEVLLIKRFDRENGTRIPFKSAMTLLNVSENEGINAQKSYVDIAKKLEQTERKKLFKRMLFNAFFANTDDHLRNHGLLLKDGKWILSPAYDLTPEFIEPHKQYHALNFIANESLTDLMLFDKIKGKFNTDSEELKEILKDIDSALNSVEKIAKNNGLNSDNLKAFKKCLEHKDRMKFANLIKK</sequence>
<reference evidence="5 6" key="1">
    <citation type="submission" date="2021-08" db="EMBL/GenBank/DDBJ databases">
        <title>Helicobacter spp. isolated from feces of Anatolian Ground Squirrel (Spermophilus xanthoprymnus) in Turkey.</title>
        <authorList>
            <person name="Aydin F."/>
            <person name="Abay S."/>
            <person name="Kayman T."/>
            <person name="Karakaya E."/>
            <person name="Saticioglu I.B."/>
        </authorList>
    </citation>
    <scope>NUCLEOTIDE SEQUENCE [LARGE SCALE GENOMIC DNA]</scope>
    <source>
        <strain evidence="5 6">Faydin-H70</strain>
    </source>
</reference>
<evidence type="ECO:0000313" key="5">
    <source>
        <dbReference type="EMBL" id="MBX7490414.1"/>
    </source>
</evidence>
<keyword evidence="2" id="KW-0808">Transferase</keyword>
<evidence type="ECO:0000256" key="2">
    <source>
        <dbReference type="ARBA" id="ARBA00022679"/>
    </source>
</evidence>
<dbReference type="RefSeq" id="WP_221531682.1">
    <property type="nucleotide sequence ID" value="NZ_JAIGYP010000003.1"/>
</dbReference>
<proteinExistence type="inferred from homology"/>
<keyword evidence="3" id="KW-0418">Kinase</keyword>
<dbReference type="InterPro" id="IPR012893">
    <property type="entry name" value="HipA-like_C"/>
</dbReference>
<organism evidence="5 6">
    <name type="scientific">Helicobacter turcicus</name>
    <dbReference type="NCBI Taxonomy" id="2867412"/>
    <lineage>
        <taxon>Bacteria</taxon>
        <taxon>Pseudomonadati</taxon>
        <taxon>Campylobacterota</taxon>
        <taxon>Epsilonproteobacteria</taxon>
        <taxon>Campylobacterales</taxon>
        <taxon>Helicobacteraceae</taxon>
        <taxon>Helicobacter</taxon>
    </lineage>
</organism>
<dbReference type="Gene3D" id="1.10.1070.20">
    <property type="match status" value="1"/>
</dbReference>
<name>A0ABS7JLZ9_9HELI</name>
<dbReference type="InterPro" id="IPR052028">
    <property type="entry name" value="HipA_Ser/Thr_kinase"/>
</dbReference>
<evidence type="ECO:0000259" key="4">
    <source>
        <dbReference type="Pfam" id="PF07804"/>
    </source>
</evidence>
<feature type="domain" description="HipA-like C-terminal" evidence="4">
    <location>
        <begin position="79"/>
        <end position="282"/>
    </location>
</feature>
<evidence type="ECO:0000256" key="1">
    <source>
        <dbReference type="ARBA" id="ARBA00010164"/>
    </source>
</evidence>
<dbReference type="PANTHER" id="PTHR37419">
    <property type="entry name" value="SERINE/THREONINE-PROTEIN KINASE TOXIN HIPA"/>
    <property type="match status" value="1"/>
</dbReference>
<dbReference type="Proteomes" id="UP000700059">
    <property type="component" value="Unassembled WGS sequence"/>
</dbReference>
<protein>
    <submittedName>
        <fullName evidence="5">HipA domain-containing protein</fullName>
    </submittedName>
</protein>
<gene>
    <name evidence="5" type="ORF">K4G57_02830</name>
</gene>
<comment type="caution">
    <text evidence="5">The sequence shown here is derived from an EMBL/GenBank/DDBJ whole genome shotgun (WGS) entry which is preliminary data.</text>
</comment>
<accession>A0ABS7JLZ9</accession>
<keyword evidence="6" id="KW-1185">Reference proteome</keyword>
<dbReference type="Pfam" id="PF07804">
    <property type="entry name" value="HipA_C"/>
    <property type="match status" value="1"/>
</dbReference>
<dbReference type="EMBL" id="JAIGYQ010000003">
    <property type="protein sequence ID" value="MBX7490414.1"/>
    <property type="molecule type" value="Genomic_DNA"/>
</dbReference>
<evidence type="ECO:0000256" key="3">
    <source>
        <dbReference type="ARBA" id="ARBA00022777"/>
    </source>
</evidence>